<dbReference type="RefSeq" id="XP_018254749.1">
    <property type="nucleotide sequence ID" value="XM_018402111.1"/>
</dbReference>
<reference evidence="1" key="2">
    <citation type="journal article" date="2010" name="Nature">
        <title>Comparative genomics reveals mobile pathogenicity chromosomes in Fusarium.</title>
        <authorList>
            <person name="Ma L.J."/>
            <person name="van der Does H.C."/>
            <person name="Borkovich K.A."/>
            <person name="Coleman J.J."/>
            <person name="Daboussi M.J."/>
            <person name="Di Pietro A."/>
            <person name="Dufresne M."/>
            <person name="Freitag M."/>
            <person name="Grabherr M."/>
            <person name="Henrissat B."/>
            <person name="Houterman P.M."/>
            <person name="Kang S."/>
            <person name="Shim W.B."/>
            <person name="Woloshuk C."/>
            <person name="Xie X."/>
            <person name="Xu J.R."/>
            <person name="Antoniw J."/>
            <person name="Baker S.E."/>
            <person name="Bluhm B.H."/>
            <person name="Breakspear A."/>
            <person name="Brown D.W."/>
            <person name="Butchko R.A."/>
            <person name="Chapman S."/>
            <person name="Coulson R."/>
            <person name="Coutinho P.M."/>
            <person name="Danchin E.G."/>
            <person name="Diener A."/>
            <person name="Gale L.R."/>
            <person name="Gardiner D.M."/>
            <person name="Goff S."/>
            <person name="Hammond-Kosack K.E."/>
            <person name="Hilburn K."/>
            <person name="Hua-Van A."/>
            <person name="Jonkers W."/>
            <person name="Kazan K."/>
            <person name="Kodira C.D."/>
            <person name="Koehrsen M."/>
            <person name="Kumar L."/>
            <person name="Lee Y.H."/>
            <person name="Li L."/>
            <person name="Manners J.M."/>
            <person name="Miranda-Saavedra D."/>
            <person name="Mukherjee M."/>
            <person name="Park G."/>
            <person name="Park J."/>
            <person name="Park S.Y."/>
            <person name="Proctor R.H."/>
            <person name="Regev A."/>
            <person name="Ruiz-Roldan M.C."/>
            <person name="Sain D."/>
            <person name="Sakthikumar S."/>
            <person name="Sykes S."/>
            <person name="Schwartz D.C."/>
            <person name="Turgeon B.G."/>
            <person name="Wapinski I."/>
            <person name="Yoder O."/>
            <person name="Young S."/>
            <person name="Zeng Q."/>
            <person name="Zhou S."/>
            <person name="Galagan J."/>
            <person name="Cuomo C.A."/>
            <person name="Kistler H.C."/>
            <person name="Rep M."/>
        </authorList>
    </citation>
    <scope>NUCLEOTIDE SEQUENCE [LARGE SCALE GENOMIC DNA]</scope>
    <source>
        <strain evidence="1">4287</strain>
    </source>
</reference>
<proteinExistence type="predicted"/>
<evidence type="ECO:0000313" key="1">
    <source>
        <dbReference type="EMBL" id="KNB16704.1"/>
    </source>
</evidence>
<sequence length="103" mass="11893">MKKVHHRKLTCLAAIILFGADLGLVMDPVHASLLKLWRYVLLELPNAYCRSAHAWERQTPYVLMQSTVHYTQAVFRQPSMSDFLVHSDLGSLFVLWIDKIVLE</sequence>
<gene>
    <name evidence="1" type="ORF">FOXG_21756</name>
</gene>
<dbReference type="KEGG" id="fox:FOXG_21756"/>
<dbReference type="AlphaFoldDB" id="A0A0J9W0S9"/>
<dbReference type="EMBL" id="DS231720">
    <property type="protein sequence ID" value="KNB16704.1"/>
    <property type="molecule type" value="Genomic_DNA"/>
</dbReference>
<organism evidence="1 2">
    <name type="scientific">Fusarium oxysporum f. sp. lycopersici (strain 4287 / CBS 123668 / FGSC 9935 / NRRL 34936)</name>
    <name type="common">Fusarium vascular wilt of tomato</name>
    <dbReference type="NCBI Taxonomy" id="426428"/>
    <lineage>
        <taxon>Eukaryota</taxon>
        <taxon>Fungi</taxon>
        <taxon>Dikarya</taxon>
        <taxon>Ascomycota</taxon>
        <taxon>Pezizomycotina</taxon>
        <taxon>Sordariomycetes</taxon>
        <taxon>Hypocreomycetidae</taxon>
        <taxon>Hypocreales</taxon>
        <taxon>Nectriaceae</taxon>
        <taxon>Fusarium</taxon>
        <taxon>Fusarium oxysporum species complex</taxon>
    </lineage>
</organism>
<reference evidence="1" key="1">
    <citation type="submission" date="2007-04" db="EMBL/GenBank/DDBJ databases">
        <authorList>
            <consortium name="The Broad Institute Genome Sequencing Platform"/>
            <person name="Birren B."/>
            <person name="Lander E."/>
            <person name="Galagan J."/>
            <person name="Nusbaum C."/>
            <person name="Devon K."/>
            <person name="Ma L.-J."/>
            <person name="Jaffe D."/>
            <person name="Butler J."/>
            <person name="Alvarez P."/>
            <person name="Gnerre S."/>
            <person name="Grabherr M."/>
            <person name="Kleber M."/>
            <person name="Mauceli E."/>
            <person name="Brockman W."/>
            <person name="MacCallum I.A."/>
            <person name="Young S."/>
            <person name="LaButti K."/>
            <person name="DeCaprio D."/>
            <person name="Crawford M."/>
            <person name="Koehrsen M."/>
            <person name="Engels R."/>
            <person name="Montgomery P."/>
            <person name="Pearson M."/>
            <person name="Howarth C."/>
            <person name="Larson L."/>
            <person name="White J."/>
            <person name="O'Leary S."/>
            <person name="Kodira C."/>
            <person name="Zeng Q."/>
            <person name="Yandava C."/>
            <person name="Alvarado L."/>
            <person name="Kistler C."/>
            <person name="Shim W.-B."/>
            <person name="Kang S."/>
            <person name="Woloshuk C."/>
        </authorList>
    </citation>
    <scope>NUCLEOTIDE SEQUENCE</scope>
    <source>
        <strain evidence="1">4287</strain>
    </source>
</reference>
<dbReference type="VEuPathDB" id="FungiDB:FOXG_21756"/>
<evidence type="ECO:0000313" key="2">
    <source>
        <dbReference type="Proteomes" id="UP000009097"/>
    </source>
</evidence>
<protein>
    <submittedName>
        <fullName evidence="1">Uncharacterized protein</fullName>
    </submittedName>
</protein>
<dbReference type="Proteomes" id="UP000009097">
    <property type="component" value="Unassembled WGS sequence"/>
</dbReference>
<name>A0A0J9W0S9_FUSO4</name>
<dbReference type="GeneID" id="28962462"/>
<accession>A0A0J9W0S9</accession>